<dbReference type="HAMAP" id="MF_00832">
    <property type="entry name" value="RutD"/>
    <property type="match status" value="1"/>
</dbReference>
<gene>
    <name evidence="2 4" type="primary">rutD</name>
    <name evidence="4" type="ORF">G5C33_08830</name>
</gene>
<dbReference type="Proteomes" id="UP000501568">
    <property type="component" value="Chromosome"/>
</dbReference>
<comment type="function">
    <text evidence="2">Involved in pyrimidine catabolism. May facilitate the hydrolysis of carbamate, a reaction that can also occur spontaneously.</text>
</comment>
<dbReference type="GO" id="GO:0019740">
    <property type="term" value="P:nitrogen utilization"/>
    <property type="evidence" value="ECO:0007669"/>
    <property type="project" value="UniProtKB-UniRule"/>
</dbReference>
<name>A0A6G6Y4P1_9SPHN</name>
<keyword evidence="1 2" id="KW-0378">Hydrolase</keyword>
<dbReference type="SUPFAM" id="SSF53474">
    <property type="entry name" value="alpha/beta-Hydrolases"/>
    <property type="match status" value="1"/>
</dbReference>
<protein>
    <recommendedName>
        <fullName evidence="2">Putative carbamate hydrolase RutD</fullName>
        <ecNumber evidence="2">3.5.1.-</ecNumber>
    </recommendedName>
    <alternativeName>
        <fullName evidence="2">Aminohydrolase</fullName>
    </alternativeName>
</protein>
<dbReference type="InterPro" id="IPR019913">
    <property type="entry name" value="Pyrimidine_utilisation_RutD"/>
</dbReference>
<dbReference type="Pfam" id="PF00561">
    <property type="entry name" value="Abhydrolase_1"/>
    <property type="match status" value="1"/>
</dbReference>
<dbReference type="RefSeq" id="WP_165326879.1">
    <property type="nucleotide sequence ID" value="NZ_CP049109.1"/>
</dbReference>
<dbReference type="InterPro" id="IPR000073">
    <property type="entry name" value="AB_hydrolase_1"/>
</dbReference>
<accession>A0A6G6Y4P1</accession>
<organism evidence="4 5">
    <name type="scientific">Stakelama tenebrarum</name>
    <dbReference type="NCBI Taxonomy" id="2711215"/>
    <lineage>
        <taxon>Bacteria</taxon>
        <taxon>Pseudomonadati</taxon>
        <taxon>Pseudomonadota</taxon>
        <taxon>Alphaproteobacteria</taxon>
        <taxon>Sphingomonadales</taxon>
        <taxon>Sphingomonadaceae</taxon>
        <taxon>Stakelama</taxon>
    </lineage>
</organism>
<dbReference type="PANTHER" id="PTHR43433">
    <property type="entry name" value="HYDROLASE, ALPHA/BETA FOLD FAMILY PROTEIN"/>
    <property type="match status" value="1"/>
</dbReference>
<dbReference type="AlphaFoldDB" id="A0A6G6Y4P1"/>
<dbReference type="InterPro" id="IPR050471">
    <property type="entry name" value="AB_hydrolase"/>
</dbReference>
<comment type="similarity">
    <text evidence="2">Belongs to the AB hydrolase superfamily. Hydrolase RutD family.</text>
</comment>
<dbReference type="Gene3D" id="3.40.50.1820">
    <property type="entry name" value="alpha/beta hydrolase"/>
    <property type="match status" value="1"/>
</dbReference>
<dbReference type="GO" id="GO:0016811">
    <property type="term" value="F:hydrolase activity, acting on carbon-nitrogen (but not peptide) bonds, in linear amides"/>
    <property type="evidence" value="ECO:0007669"/>
    <property type="project" value="InterPro"/>
</dbReference>
<dbReference type="PANTHER" id="PTHR43433:SF5">
    <property type="entry name" value="AB HYDROLASE-1 DOMAIN-CONTAINING PROTEIN"/>
    <property type="match status" value="1"/>
</dbReference>
<reference evidence="4 5" key="1">
    <citation type="submission" date="2020-02" db="EMBL/GenBank/DDBJ databases">
        <authorList>
            <person name="Zheng R.K."/>
            <person name="Sun C.M."/>
        </authorList>
    </citation>
    <scope>NUCLEOTIDE SEQUENCE [LARGE SCALE GENOMIC DNA]</scope>
    <source>
        <strain evidence="5">zrk23</strain>
    </source>
</reference>
<sequence>MPHAADLYYEVHGPDDAAPLILSPGLGGSGSYWQPNLDMLARYFRVILYDHRGTARSCPEGEPNPTISEMALDVVALMDALDIPRAHLMGHALGGIIGLSLAMQAPERLDRLVVVNGWAKLDPYTARCFDTRLKLLRDSGPEAYVRAQPIFLYPPDWISVNDARLEAEASAHLAHFPPPETVEARVAALRAWDPGAALRAVSHPVLVLATADDALVPAHAARGLCDLLPNHTRMLQFYGGHASNITEPDEFYERVLPWLLRSGPDEED</sequence>
<comment type="catalytic activity">
    <reaction evidence="2">
        <text>carbamate + 2 H(+) = NH4(+) + CO2</text>
        <dbReference type="Rhea" id="RHEA:15649"/>
        <dbReference type="ChEBI" id="CHEBI:13941"/>
        <dbReference type="ChEBI" id="CHEBI:15378"/>
        <dbReference type="ChEBI" id="CHEBI:16526"/>
        <dbReference type="ChEBI" id="CHEBI:28938"/>
    </reaction>
</comment>
<dbReference type="EC" id="3.5.1.-" evidence="2"/>
<feature type="domain" description="AB hydrolase-1" evidence="3">
    <location>
        <begin position="19"/>
        <end position="248"/>
    </location>
</feature>
<dbReference type="NCBIfam" id="TIGR03611">
    <property type="entry name" value="RutD"/>
    <property type="match status" value="1"/>
</dbReference>
<dbReference type="EMBL" id="CP049109">
    <property type="protein sequence ID" value="QIG79870.1"/>
    <property type="molecule type" value="Genomic_DNA"/>
</dbReference>
<evidence type="ECO:0000313" key="5">
    <source>
        <dbReference type="Proteomes" id="UP000501568"/>
    </source>
</evidence>
<proteinExistence type="inferred from homology"/>
<evidence type="ECO:0000259" key="3">
    <source>
        <dbReference type="Pfam" id="PF00561"/>
    </source>
</evidence>
<evidence type="ECO:0000256" key="2">
    <source>
        <dbReference type="HAMAP-Rule" id="MF_00832"/>
    </source>
</evidence>
<evidence type="ECO:0000256" key="1">
    <source>
        <dbReference type="ARBA" id="ARBA00022801"/>
    </source>
</evidence>
<dbReference type="InterPro" id="IPR029058">
    <property type="entry name" value="AB_hydrolase_fold"/>
</dbReference>
<dbReference type="KEGG" id="spzr:G5C33_08830"/>
<keyword evidence="5" id="KW-1185">Reference proteome</keyword>
<dbReference type="PRINTS" id="PR00111">
    <property type="entry name" value="ABHYDROLASE"/>
</dbReference>
<dbReference type="GO" id="GO:0006212">
    <property type="term" value="P:uracil catabolic process"/>
    <property type="evidence" value="ECO:0007669"/>
    <property type="project" value="UniProtKB-UniRule"/>
</dbReference>
<evidence type="ECO:0000313" key="4">
    <source>
        <dbReference type="EMBL" id="QIG79870.1"/>
    </source>
</evidence>